<keyword evidence="13" id="KW-1185">Reference proteome</keyword>
<feature type="active site" description="Nucleophile" evidence="9">
    <location>
        <position position="763"/>
    </location>
</feature>
<dbReference type="EC" id="3.2.1.17" evidence="2"/>
<feature type="active site" description="Proton donor" evidence="9">
    <location>
        <position position="751"/>
    </location>
</feature>
<feature type="signal peptide" evidence="12">
    <location>
        <begin position="1"/>
        <end position="24"/>
    </location>
</feature>
<feature type="region of interest" description="Disordered" evidence="11">
    <location>
        <begin position="395"/>
        <end position="439"/>
    </location>
</feature>
<feature type="region of interest" description="Disordered" evidence="11">
    <location>
        <begin position="185"/>
        <end position="207"/>
    </location>
</feature>
<reference evidence="14" key="1">
    <citation type="submission" date="2016-11" db="UniProtKB">
        <authorList>
            <consortium name="WormBaseParasite"/>
        </authorList>
    </citation>
    <scope>IDENTIFICATION</scope>
</reference>
<evidence type="ECO:0000256" key="5">
    <source>
        <dbReference type="ARBA" id="ARBA00022801"/>
    </source>
</evidence>
<dbReference type="GO" id="GO:0003796">
    <property type="term" value="F:lysozyme activity"/>
    <property type="evidence" value="ECO:0007669"/>
    <property type="project" value="UniProtKB-EC"/>
</dbReference>
<keyword evidence="12" id="KW-0732">Signal</keyword>
<evidence type="ECO:0000256" key="6">
    <source>
        <dbReference type="ARBA" id="ARBA00023022"/>
    </source>
</evidence>
<sequence>MSCLARKVLLVSALLSACVVNRFAFGLPDLPNKFFDCICEVESNCNPRIGCVNDPATLSCGPYQIKEAYWQDASEFAKESIGGNWMNCITGADNMSCSKKVMLNYFQRYGRYCTNGREPTIEDYARIHNGGPQGCRLQRTLRHFISPRLHISTTTTTEYAARFAKAKAASDGALRSLGANKGRTAGRVRGAGVSQQTVDVAPSPRLSPPHLLHRLRTVGLGADDVACQLESPTAQQIARTGQAGAMIERRVGDSLVADLEGGAQQASVRRVDLSLERVSALYNRTVSITAWNSAALWRSGKSSATPQILADVGNQTAEVDELLTSWKLTRLSVSASAEDCSLGVHDGLLRVDHQADARRNGNQPIQLSLGALDGRGQQGEVIGVAKHAEPSLRLASTHASPQQEAVVVGRQSSPINRNGASVSPWSTPEDVSKKSDRPSGVETAAVVPWYSAMTAEISSSGTLYARSTSGSASLTTESKAFLKSTKIRIRVNWRMRASSMTRRRARICVTVPRWGRNPFCSGRRYGSSTGCNRDSSMRLNSFAAQDCRQMPRCSSSLVVPGFFGMATMCAVVHSFGATSPESTRSVAFQPRAFRRLCLQPTKVASLPGDLRNLVLADTMSCLSRKSSSAPSVQVSENDLRVTLRHLLHPHRELLEEGLSLIGAGGAYAQNRRAFWPRSRTSTRSSREDRETQRQLCCSLGPISAPTPPRPRSSAEGVLLITALLAGCFANRFALGLPDLPDKFFRCICKIESNCNPSIGCVNDPVTLSCGPYQIKEAYWQDASEFAGEHIGGGWKTCTTGADNMSCSKKVMLNYFQRYGRYCTGGREPTIEDYARIHNGGPHGCRHSSTDGYWAKVSRCLG</sequence>
<dbReference type="PANTHER" id="PTHR11195:SF13">
    <property type="entry name" value="INVERTEBRATE-TYPE LYSOZYME 2-RELATED"/>
    <property type="match status" value="1"/>
</dbReference>
<evidence type="ECO:0000256" key="1">
    <source>
        <dbReference type="ARBA" id="ARBA00000632"/>
    </source>
</evidence>
<evidence type="ECO:0000256" key="2">
    <source>
        <dbReference type="ARBA" id="ARBA00012732"/>
    </source>
</evidence>
<dbReference type="GO" id="GO:0042742">
    <property type="term" value="P:defense response to bacterium"/>
    <property type="evidence" value="ECO:0007669"/>
    <property type="project" value="UniProtKB-KW"/>
</dbReference>
<evidence type="ECO:0000256" key="7">
    <source>
        <dbReference type="ARBA" id="ARBA00023157"/>
    </source>
</evidence>
<evidence type="ECO:0000256" key="12">
    <source>
        <dbReference type="SAM" id="SignalP"/>
    </source>
</evidence>
<dbReference type="InterPro" id="IPR008597">
    <property type="entry name" value="Invert_lysozyme"/>
</dbReference>
<feature type="disulfide bond" evidence="10">
    <location>
        <begin position="748"/>
        <end position="754"/>
    </location>
</feature>
<organism evidence="13 14">
    <name type="scientific">Macrostomum lignano</name>
    <dbReference type="NCBI Taxonomy" id="282301"/>
    <lineage>
        <taxon>Eukaryota</taxon>
        <taxon>Metazoa</taxon>
        <taxon>Spiralia</taxon>
        <taxon>Lophotrochozoa</taxon>
        <taxon>Platyhelminthes</taxon>
        <taxon>Rhabditophora</taxon>
        <taxon>Macrostomorpha</taxon>
        <taxon>Macrostomida</taxon>
        <taxon>Macrostomidae</taxon>
        <taxon>Macrostomum</taxon>
    </lineage>
</organism>
<keyword evidence="7 10" id="KW-1015">Disulfide bond</keyword>
<evidence type="ECO:0000256" key="4">
    <source>
        <dbReference type="ARBA" id="ARBA00022638"/>
    </source>
</evidence>
<feature type="disulfide bond" evidence="10">
    <location>
        <begin position="760"/>
        <end position="769"/>
    </location>
</feature>
<keyword evidence="4" id="KW-0081">Bacteriolytic enzyme</keyword>
<keyword evidence="3" id="KW-0929">Antimicrobial</keyword>
<feature type="compositionally biased region" description="Polar residues" evidence="11">
    <location>
        <begin position="410"/>
        <end position="426"/>
    </location>
</feature>
<dbReference type="SUPFAM" id="SSF53955">
    <property type="entry name" value="Lysozyme-like"/>
    <property type="match status" value="2"/>
</dbReference>
<dbReference type="GO" id="GO:0031640">
    <property type="term" value="P:killing of cells of another organism"/>
    <property type="evidence" value="ECO:0007669"/>
    <property type="project" value="UniProtKB-KW"/>
</dbReference>
<dbReference type="AlphaFoldDB" id="A0A1I8HDK4"/>
<feature type="chain" id="PRO_5009320115" description="lysozyme" evidence="12">
    <location>
        <begin position="25"/>
        <end position="861"/>
    </location>
</feature>
<accession>A0A1I8HDK4</accession>
<dbReference type="Pfam" id="PF05497">
    <property type="entry name" value="Destabilase"/>
    <property type="match status" value="2"/>
</dbReference>
<feature type="disulfide bond" evidence="10">
    <location>
        <begin position="797"/>
        <end position="806"/>
    </location>
</feature>
<evidence type="ECO:0000256" key="8">
    <source>
        <dbReference type="ARBA" id="ARBA00023295"/>
    </source>
</evidence>
<keyword evidence="8" id="KW-0326">Glycosidase</keyword>
<name>A0A1I8HDK4_9PLAT</name>
<dbReference type="WBParaSite" id="maker-uti_cns_0005484-snap-gene-0.5-mRNA-1">
    <property type="protein sequence ID" value="maker-uti_cns_0005484-snap-gene-0.5-mRNA-1"/>
    <property type="gene ID" value="maker-uti_cns_0005484-snap-gene-0.5"/>
</dbReference>
<evidence type="ECO:0000313" key="14">
    <source>
        <dbReference type="WBParaSite" id="maker-uti_cns_0005484-snap-gene-0.5-mRNA-1"/>
    </source>
</evidence>
<dbReference type="PROSITE" id="PS51909">
    <property type="entry name" value="LYSOZYME_I"/>
    <property type="match status" value="2"/>
</dbReference>
<evidence type="ECO:0000256" key="9">
    <source>
        <dbReference type="PIRSR" id="PIRSR608597-1"/>
    </source>
</evidence>
<dbReference type="PANTHER" id="PTHR11195">
    <property type="entry name" value="DESTABILASE-RELATED"/>
    <property type="match status" value="1"/>
</dbReference>
<dbReference type="InterPro" id="IPR023346">
    <property type="entry name" value="Lysozyme-like_dom_sf"/>
</dbReference>
<evidence type="ECO:0000313" key="13">
    <source>
        <dbReference type="Proteomes" id="UP000095280"/>
    </source>
</evidence>
<dbReference type="Proteomes" id="UP000095280">
    <property type="component" value="Unplaced"/>
</dbReference>
<evidence type="ECO:0000256" key="10">
    <source>
        <dbReference type="PIRSR" id="PIRSR608597-3"/>
    </source>
</evidence>
<evidence type="ECO:0000256" key="11">
    <source>
        <dbReference type="SAM" id="MobiDB-lite"/>
    </source>
</evidence>
<comment type="catalytic activity">
    <reaction evidence="1">
        <text>Hydrolysis of (1-&gt;4)-beta-linkages between N-acetylmuramic acid and N-acetyl-D-glucosamine residues in a peptidoglycan and between N-acetyl-D-glucosamine residues in chitodextrins.</text>
        <dbReference type="EC" id="3.2.1.17"/>
    </reaction>
</comment>
<keyword evidence="5" id="KW-0378">Hydrolase</keyword>
<dbReference type="PROSITE" id="PS51257">
    <property type="entry name" value="PROKAR_LIPOPROTEIN"/>
    <property type="match status" value="1"/>
</dbReference>
<protein>
    <recommendedName>
        <fullName evidence="2">lysozyme</fullName>
        <ecNumber evidence="2">3.2.1.17</ecNumber>
    </recommendedName>
</protein>
<keyword evidence="6" id="KW-0044">Antibiotic</keyword>
<feature type="compositionally biased region" description="Basic and acidic residues" evidence="11">
    <location>
        <begin position="430"/>
        <end position="439"/>
    </location>
</feature>
<dbReference type="CDD" id="cd16890">
    <property type="entry name" value="lyz_i"/>
    <property type="match status" value="2"/>
</dbReference>
<dbReference type="Gene3D" id="1.10.530.10">
    <property type="match status" value="2"/>
</dbReference>
<evidence type="ECO:0000256" key="3">
    <source>
        <dbReference type="ARBA" id="ARBA00022529"/>
    </source>
</evidence>
<proteinExistence type="predicted"/>